<dbReference type="Proteomes" id="UP000433493">
    <property type="component" value="Unassembled WGS sequence"/>
</dbReference>
<keyword evidence="2 7" id="KW-0808">Transferase</keyword>
<protein>
    <submittedName>
        <fullName evidence="7">Hydroxymethylglutaryl-CoA synthase</fullName>
        <ecNumber evidence="7">2.3.3.10</ecNumber>
    </submittedName>
</protein>
<dbReference type="OrthoDB" id="9769523at2"/>
<evidence type="ECO:0000259" key="6">
    <source>
        <dbReference type="Pfam" id="PF08540"/>
    </source>
</evidence>
<feature type="binding site" evidence="4">
    <location>
        <position position="273"/>
    </location>
    <ligand>
        <name>(3S)-3-hydroxy-3-methylglutaryl-CoA</name>
        <dbReference type="ChEBI" id="CHEBI:43074"/>
    </ligand>
</feature>
<feature type="active site" description="Proton donor/acceptor" evidence="3">
    <location>
        <position position="80"/>
    </location>
</feature>
<evidence type="ECO:0000313" key="8">
    <source>
        <dbReference type="Proteomes" id="UP000433493"/>
    </source>
</evidence>
<evidence type="ECO:0000259" key="5">
    <source>
        <dbReference type="Pfam" id="PF01154"/>
    </source>
</evidence>
<dbReference type="InterPro" id="IPR011554">
    <property type="entry name" value="HMG_CoA_synthase_prok"/>
</dbReference>
<dbReference type="Pfam" id="PF01154">
    <property type="entry name" value="HMG_CoA_synt_N"/>
    <property type="match status" value="1"/>
</dbReference>
<comment type="caution">
    <text evidence="7">The sequence shown here is derived from an EMBL/GenBank/DDBJ whole genome shotgun (WGS) entry which is preliminary data.</text>
</comment>
<reference evidence="7 8" key="1">
    <citation type="submission" date="2019-09" db="EMBL/GenBank/DDBJ databases">
        <title>Phylogeny of genus Pseudoclavibacter and closely related genus.</title>
        <authorList>
            <person name="Li Y."/>
        </authorList>
    </citation>
    <scope>NUCLEOTIDE SEQUENCE [LARGE SCALE GENOMIC DNA]</scope>
    <source>
        <strain evidence="7 8">KCTC 13959</strain>
    </source>
</reference>
<dbReference type="InterPro" id="IPR013746">
    <property type="entry name" value="HMG_CoA_synt_C_dom"/>
</dbReference>
<evidence type="ECO:0000313" key="7">
    <source>
        <dbReference type="EMBL" id="KAB1645268.1"/>
    </source>
</evidence>
<dbReference type="InterPro" id="IPR016039">
    <property type="entry name" value="Thiolase-like"/>
</dbReference>
<dbReference type="AlphaFoldDB" id="A0A7J5BGM2"/>
<keyword evidence="8" id="KW-1185">Reference proteome</keyword>
<keyword evidence="7" id="KW-0012">Acyltransferase</keyword>
<feature type="active site" description="Proton donor/acceptor" evidence="3">
    <location>
        <position position="234"/>
    </location>
</feature>
<name>A0A7J5BGM2_9MICO</name>
<feature type="domain" description="Hydroxymethylglutaryl-coenzyme A synthase C-terminal" evidence="6">
    <location>
        <begin position="254"/>
        <end position="347"/>
    </location>
</feature>
<dbReference type="Pfam" id="PF08540">
    <property type="entry name" value="HMG_CoA_synt_C"/>
    <property type="match status" value="2"/>
</dbReference>
<dbReference type="CDD" id="cd00827">
    <property type="entry name" value="init_cond_enzymes"/>
    <property type="match status" value="1"/>
</dbReference>
<organism evidence="7 8">
    <name type="scientific">Gulosibacter chungangensis</name>
    <dbReference type="NCBI Taxonomy" id="979746"/>
    <lineage>
        <taxon>Bacteria</taxon>
        <taxon>Bacillati</taxon>
        <taxon>Actinomycetota</taxon>
        <taxon>Actinomycetes</taxon>
        <taxon>Micrococcales</taxon>
        <taxon>Microbacteriaceae</taxon>
        <taxon>Gulosibacter</taxon>
    </lineage>
</organism>
<feature type="binding site" evidence="4">
    <location>
        <position position="144"/>
    </location>
    <ligand>
        <name>(3S)-3-hydroxy-3-methylglutaryl-CoA</name>
        <dbReference type="ChEBI" id="CHEBI:43074"/>
    </ligand>
</feature>
<feature type="active site" description="Acyl-thioester intermediate" evidence="3">
    <location>
        <position position="112"/>
    </location>
</feature>
<feature type="binding site" evidence="4">
    <location>
        <position position="243"/>
    </location>
    <ligand>
        <name>(3S)-3-hydroxy-3-methylglutaryl-CoA</name>
        <dbReference type="ChEBI" id="CHEBI:43074"/>
    </ligand>
</feature>
<dbReference type="InterPro" id="IPR013528">
    <property type="entry name" value="HMG_CoA_synth_N"/>
</dbReference>
<dbReference type="Gene3D" id="3.40.47.10">
    <property type="match status" value="2"/>
</dbReference>
<evidence type="ECO:0000256" key="4">
    <source>
        <dbReference type="PIRSR" id="PIRSR611554-2"/>
    </source>
</evidence>
<evidence type="ECO:0000256" key="2">
    <source>
        <dbReference type="ARBA" id="ARBA00022679"/>
    </source>
</evidence>
<accession>A0A7J5BGM2</accession>
<feature type="domain" description="Hydroxymethylglutaryl-coenzyme A synthase N-terminal" evidence="5">
    <location>
        <begin position="3"/>
        <end position="166"/>
    </location>
</feature>
<dbReference type="EMBL" id="WBKB01000001">
    <property type="protein sequence ID" value="KAB1645268.1"/>
    <property type="molecule type" value="Genomic_DNA"/>
</dbReference>
<dbReference type="PANTHER" id="PTHR43323">
    <property type="entry name" value="3-HYDROXY-3-METHYLGLUTARYL COENZYME A SYNTHASE"/>
    <property type="match status" value="1"/>
</dbReference>
<dbReference type="PANTHER" id="PTHR43323:SF2">
    <property type="entry name" value="HYDROXYMETHYLGLUTARYL-COA SYNTHASE"/>
    <property type="match status" value="1"/>
</dbReference>
<evidence type="ECO:0000256" key="1">
    <source>
        <dbReference type="ARBA" id="ARBA00007061"/>
    </source>
</evidence>
<dbReference type="EC" id="2.3.3.10" evidence="7"/>
<feature type="binding site" evidence="4">
    <location>
        <position position="30"/>
    </location>
    <ligand>
        <name>(3S)-3-hydroxy-3-methylglutaryl-CoA</name>
        <dbReference type="ChEBI" id="CHEBI:43074"/>
    </ligand>
</feature>
<feature type="domain" description="Hydroxymethylglutaryl-coenzyme A synthase C-terminal" evidence="6">
    <location>
        <begin position="177"/>
        <end position="247"/>
    </location>
</feature>
<evidence type="ECO:0000256" key="3">
    <source>
        <dbReference type="PIRSR" id="PIRSR611554-1"/>
    </source>
</evidence>
<dbReference type="RefSeq" id="WP_158051276.1">
    <property type="nucleotide sequence ID" value="NZ_WBKB01000001.1"/>
</dbReference>
<sequence>MTTIGIHDIELATTHNVLPLADLAAARGVDPAKFEIGLGQSLMSVPAVDEDPVTMGATAAARLIERTGTEGIRSLLFATESGVDQSKSAGMFIHGLLGLPQAMRVAEIKQACYAGTVALQSALGVIARDPEAKVLVVMSDIAKYELAGSGEPTQGAGAVAMLISADPALVEIEPATGVYSADVDDFWRPNDSTTAVVDGALSLKAYLDALSGSWDDYQANGGHPIGEIDRFLYHQPFTKMARKGHRELAKHTGAELTEDVLEASFEYNRNLGNTYGASIYSGLISLLHHDDDLAGKRVGFYSYGSGSAGEFFTGVVRDDYREHLYREPIQSELAERNVITFDEYVELHENVLPSQADAETPRVTKAPFRFAGIKGGARQYEAN</sequence>
<dbReference type="GO" id="GO:0004421">
    <property type="term" value="F:hydroxymethylglutaryl-CoA synthase activity"/>
    <property type="evidence" value="ECO:0007669"/>
    <property type="project" value="UniProtKB-EC"/>
</dbReference>
<proteinExistence type="inferred from homology"/>
<comment type="similarity">
    <text evidence="1">Belongs to the thiolase-like superfamily. HMG-CoA synthase family.</text>
</comment>
<dbReference type="GO" id="GO:0006084">
    <property type="term" value="P:acetyl-CoA metabolic process"/>
    <property type="evidence" value="ECO:0007669"/>
    <property type="project" value="InterPro"/>
</dbReference>
<gene>
    <name evidence="7" type="ORF">F8O05_03250</name>
</gene>
<dbReference type="NCBIfam" id="TIGR01835">
    <property type="entry name" value="HMG-CoA-S_prok"/>
    <property type="match status" value="1"/>
</dbReference>
<dbReference type="SUPFAM" id="SSF53901">
    <property type="entry name" value="Thiolase-like"/>
    <property type="match status" value="2"/>
</dbReference>